<dbReference type="STRING" id="481719.LASUN_00380"/>
<accession>A0A1E7XJN3</accession>
<dbReference type="EMBL" id="MIQE01000001">
    <property type="protein sequence ID" value="OFA13305.1"/>
    <property type="molecule type" value="Genomic_DNA"/>
</dbReference>
<evidence type="ECO:0000313" key="2">
    <source>
        <dbReference type="Proteomes" id="UP000177010"/>
    </source>
</evidence>
<organism evidence="1 2">
    <name type="scientific">Lentilactobacillus sunkii</name>
    <dbReference type="NCBI Taxonomy" id="481719"/>
    <lineage>
        <taxon>Bacteria</taxon>
        <taxon>Bacillati</taxon>
        <taxon>Bacillota</taxon>
        <taxon>Bacilli</taxon>
        <taxon>Lactobacillales</taxon>
        <taxon>Lactobacillaceae</taxon>
        <taxon>Lentilactobacillus</taxon>
    </lineage>
</organism>
<comment type="caution">
    <text evidence="1">The sequence shown here is derived from an EMBL/GenBank/DDBJ whole genome shotgun (WGS) entry which is preliminary data.</text>
</comment>
<protein>
    <submittedName>
        <fullName evidence="1">Uncharacterized protein</fullName>
    </submittedName>
</protein>
<name>A0A1E7XJN3_9LACO</name>
<reference evidence="1 2" key="1">
    <citation type="submission" date="2016-09" db="EMBL/GenBank/DDBJ databases">
        <title>Genome Sequence of Lactobacillus sunkii Strain CG01.</title>
        <authorList>
            <person name="Poehlein A."/>
            <person name="Gabris C."/>
            <person name="Bengelsdorf F.R."/>
            <person name="Duerre P."/>
            <person name="Daniel R."/>
        </authorList>
    </citation>
    <scope>NUCLEOTIDE SEQUENCE [LARGE SCALE GENOMIC DNA]</scope>
    <source>
        <strain evidence="1 2">CG_D</strain>
    </source>
</reference>
<sequence length="39" mass="4574">MDQKLHNAVREYLLELLSEKNKSPEMAATIAELYRLLLE</sequence>
<dbReference type="Proteomes" id="UP000177010">
    <property type="component" value="Unassembled WGS sequence"/>
</dbReference>
<gene>
    <name evidence="1" type="ORF">LASUN_00380</name>
</gene>
<dbReference type="AlphaFoldDB" id="A0A1E7XJN3"/>
<proteinExistence type="predicted"/>
<evidence type="ECO:0000313" key="1">
    <source>
        <dbReference type="EMBL" id="OFA13305.1"/>
    </source>
</evidence>